<reference evidence="1 2" key="1">
    <citation type="journal article" date="2019" name="Genome Biol. Evol.">
        <title>Insights into the evolution of the New World diploid cottons (Gossypium, subgenus Houzingenia) based on genome sequencing.</title>
        <authorList>
            <person name="Grover C.E."/>
            <person name="Arick M.A. 2nd"/>
            <person name="Thrash A."/>
            <person name="Conover J.L."/>
            <person name="Sanders W.S."/>
            <person name="Peterson D.G."/>
            <person name="Frelichowski J.E."/>
            <person name="Scheffler J.A."/>
            <person name="Scheffler B.E."/>
            <person name="Wendel J.F."/>
        </authorList>
    </citation>
    <scope>NUCLEOTIDE SEQUENCE [LARGE SCALE GENOMIC DNA]</scope>
    <source>
        <strain evidence="1">0</strain>
        <tissue evidence="1">Leaf</tissue>
    </source>
</reference>
<keyword evidence="2" id="KW-1185">Reference proteome</keyword>
<gene>
    <name evidence="1" type="ORF">Gohar_025286</name>
</gene>
<evidence type="ECO:0000313" key="2">
    <source>
        <dbReference type="Proteomes" id="UP000593560"/>
    </source>
</evidence>
<protein>
    <submittedName>
        <fullName evidence="1">Uncharacterized protein</fullName>
    </submittedName>
</protein>
<proteinExistence type="predicted"/>
<accession>A0A7J9HII2</accession>
<name>A0A7J9HII2_9ROSI</name>
<sequence>MGPHLPGLFNLLTGEPYAMIFWVRFQIIFMEVGSRWVPGAEE</sequence>
<dbReference type="AlphaFoldDB" id="A0A7J9HII2"/>
<dbReference type="Proteomes" id="UP000593560">
    <property type="component" value="Unassembled WGS sequence"/>
</dbReference>
<evidence type="ECO:0000313" key="1">
    <source>
        <dbReference type="EMBL" id="MBA0809650.1"/>
    </source>
</evidence>
<organism evidence="1 2">
    <name type="scientific">Gossypium harknessii</name>
    <dbReference type="NCBI Taxonomy" id="34285"/>
    <lineage>
        <taxon>Eukaryota</taxon>
        <taxon>Viridiplantae</taxon>
        <taxon>Streptophyta</taxon>
        <taxon>Embryophyta</taxon>
        <taxon>Tracheophyta</taxon>
        <taxon>Spermatophyta</taxon>
        <taxon>Magnoliopsida</taxon>
        <taxon>eudicotyledons</taxon>
        <taxon>Gunneridae</taxon>
        <taxon>Pentapetalae</taxon>
        <taxon>rosids</taxon>
        <taxon>malvids</taxon>
        <taxon>Malvales</taxon>
        <taxon>Malvaceae</taxon>
        <taxon>Malvoideae</taxon>
        <taxon>Gossypium</taxon>
    </lineage>
</organism>
<comment type="caution">
    <text evidence="1">The sequence shown here is derived from an EMBL/GenBank/DDBJ whole genome shotgun (WGS) entry which is preliminary data.</text>
</comment>
<dbReference type="OrthoDB" id="10322346at2759"/>
<dbReference type="EMBL" id="JABFAD010000009">
    <property type="protein sequence ID" value="MBA0809650.1"/>
    <property type="molecule type" value="Genomic_DNA"/>
</dbReference>